<evidence type="ECO:0000256" key="5">
    <source>
        <dbReference type="ARBA" id="ARBA00022692"/>
    </source>
</evidence>
<keyword evidence="7 9" id="KW-0472">Membrane</keyword>
<sequence length="368" mass="37794">MNVPSPLRPRKTPHRTGGEIPASSHRTFRLAAPPVSGILRPRLITVCAALSVATFLVFCWGVSVGDYPIRLVDVMKALVGSGDPGTLLVVRELRLPRAVVGLLVGVAFAVSGALFQTMTRNPLGSPDMIGLTEGAGTAVVAGIVLGWDGGLGTQTLGLLGALATALLVYMLAWRRGTTGYRIILVGIGVAWVCTSATDYLVARGGRFQAQAALGWLVGNLNGRTWEQAVPLAAVMALLVPAALVLGRLMRTLQLGDDIAAGLGTRVQPVRFALLLTGVGLVAFGTAAAGPVAFVALAAPQIAQRLAGTAWPPPIASGLTGALVILSSDLIARKLISGTELPVGIVTGVLGAPVLLWLLIRANRAGSGG</sequence>
<evidence type="ECO:0000256" key="3">
    <source>
        <dbReference type="ARBA" id="ARBA00022448"/>
    </source>
</evidence>
<keyword evidence="3" id="KW-0813">Transport</keyword>
<dbReference type="RefSeq" id="WP_012890146.1">
    <property type="nucleotide sequence ID" value="NC_013595.1"/>
</dbReference>
<organism evidence="10 11">
    <name type="scientific">Streptosporangium roseum (strain ATCC 12428 / DSM 43021 / JCM 3005 / KCTC 9067 / NCIMB 10171 / NRRL 2505 / NI 9100)</name>
    <dbReference type="NCBI Taxonomy" id="479432"/>
    <lineage>
        <taxon>Bacteria</taxon>
        <taxon>Bacillati</taxon>
        <taxon>Actinomycetota</taxon>
        <taxon>Actinomycetes</taxon>
        <taxon>Streptosporangiales</taxon>
        <taxon>Streptosporangiaceae</taxon>
        <taxon>Streptosporangium</taxon>
    </lineage>
</organism>
<dbReference type="GO" id="GO:0033214">
    <property type="term" value="P:siderophore-iron import into cell"/>
    <property type="evidence" value="ECO:0007669"/>
    <property type="project" value="TreeGrafter"/>
</dbReference>
<dbReference type="SUPFAM" id="SSF81345">
    <property type="entry name" value="ABC transporter involved in vitamin B12 uptake, BtuC"/>
    <property type="match status" value="1"/>
</dbReference>
<keyword evidence="4" id="KW-1003">Cell membrane</keyword>
<evidence type="ECO:0000313" key="10">
    <source>
        <dbReference type="EMBL" id="ACZ86402.1"/>
    </source>
</evidence>
<feature type="transmembrane region" description="Helical" evidence="9">
    <location>
        <begin position="310"/>
        <end position="330"/>
    </location>
</feature>
<feature type="region of interest" description="Disordered" evidence="8">
    <location>
        <begin position="1"/>
        <end position="21"/>
    </location>
</feature>
<reference evidence="10 11" key="1">
    <citation type="journal article" date="2010" name="Stand. Genomic Sci.">
        <title>Complete genome sequence of Streptosporangium roseum type strain (NI 9100).</title>
        <authorList>
            <person name="Nolan M."/>
            <person name="Sikorski J."/>
            <person name="Jando M."/>
            <person name="Lucas S."/>
            <person name="Lapidus A."/>
            <person name="Glavina Del Rio T."/>
            <person name="Chen F."/>
            <person name="Tice H."/>
            <person name="Pitluck S."/>
            <person name="Cheng J.F."/>
            <person name="Chertkov O."/>
            <person name="Sims D."/>
            <person name="Meincke L."/>
            <person name="Brettin T."/>
            <person name="Han C."/>
            <person name="Detter J.C."/>
            <person name="Bruce D."/>
            <person name="Goodwin L."/>
            <person name="Land M."/>
            <person name="Hauser L."/>
            <person name="Chang Y.J."/>
            <person name="Jeffries C.D."/>
            <person name="Ivanova N."/>
            <person name="Mavromatis K."/>
            <person name="Mikhailova N."/>
            <person name="Chen A."/>
            <person name="Palaniappan K."/>
            <person name="Chain P."/>
            <person name="Rohde M."/>
            <person name="Goker M."/>
            <person name="Bristow J."/>
            <person name="Eisen J.A."/>
            <person name="Markowitz V."/>
            <person name="Hugenholtz P."/>
            <person name="Kyrpides N.C."/>
            <person name="Klenk H.P."/>
        </authorList>
    </citation>
    <scope>NUCLEOTIDE SEQUENCE [LARGE SCALE GENOMIC DNA]</scope>
    <source>
        <strain evidence="11">ATCC 12428 / DSM 43021 / JCM 3005 / NI 9100</strain>
    </source>
</reference>
<dbReference type="EMBL" id="CP001814">
    <property type="protein sequence ID" value="ACZ86402.1"/>
    <property type="molecule type" value="Genomic_DNA"/>
</dbReference>
<dbReference type="Pfam" id="PF01032">
    <property type="entry name" value="FecCD"/>
    <property type="match status" value="1"/>
</dbReference>
<feature type="transmembrane region" description="Helical" evidence="9">
    <location>
        <begin position="128"/>
        <end position="147"/>
    </location>
</feature>
<dbReference type="Gene3D" id="1.10.3470.10">
    <property type="entry name" value="ABC transporter involved in vitamin B12 uptake, BtuC"/>
    <property type="match status" value="1"/>
</dbReference>
<proteinExistence type="inferred from homology"/>
<keyword evidence="6 9" id="KW-1133">Transmembrane helix</keyword>
<evidence type="ECO:0000256" key="8">
    <source>
        <dbReference type="SAM" id="MobiDB-lite"/>
    </source>
</evidence>
<dbReference type="InterPro" id="IPR000522">
    <property type="entry name" value="ABC_transptr_permease_BtuC"/>
</dbReference>
<dbReference type="AlphaFoldDB" id="D2BF41"/>
<keyword evidence="5 9" id="KW-0812">Transmembrane</keyword>
<evidence type="ECO:0000256" key="9">
    <source>
        <dbReference type="SAM" id="Phobius"/>
    </source>
</evidence>
<protein>
    <submittedName>
        <fullName evidence="10">ABC Fe+3-siderophore transporter, inner membrane subunit</fullName>
    </submittedName>
</protein>
<dbReference type="PANTHER" id="PTHR30472:SF24">
    <property type="entry name" value="FERRIC ENTEROBACTIN TRANSPORT SYSTEM PERMEASE PROTEIN FEPG"/>
    <property type="match status" value="1"/>
</dbReference>
<dbReference type="InterPro" id="IPR037294">
    <property type="entry name" value="ABC_BtuC-like"/>
</dbReference>
<dbReference type="GO" id="GO:0022857">
    <property type="term" value="F:transmembrane transporter activity"/>
    <property type="evidence" value="ECO:0007669"/>
    <property type="project" value="InterPro"/>
</dbReference>
<feature type="transmembrane region" description="Helical" evidence="9">
    <location>
        <begin position="271"/>
        <end position="298"/>
    </location>
</feature>
<feature type="transmembrane region" description="Helical" evidence="9">
    <location>
        <begin position="228"/>
        <end position="250"/>
    </location>
</feature>
<gene>
    <name evidence="10" type="ordered locus">Sros_3466</name>
</gene>
<comment type="similarity">
    <text evidence="2">Belongs to the binding-protein-dependent transport system permease family. FecCD subfamily.</text>
</comment>
<dbReference type="KEGG" id="sro:Sros_3466"/>
<evidence type="ECO:0000256" key="6">
    <source>
        <dbReference type="ARBA" id="ARBA00022989"/>
    </source>
</evidence>
<feature type="transmembrane region" description="Helical" evidence="9">
    <location>
        <begin position="342"/>
        <end position="359"/>
    </location>
</feature>
<feature type="transmembrane region" description="Helical" evidence="9">
    <location>
        <begin position="43"/>
        <end position="63"/>
    </location>
</feature>
<evidence type="ECO:0000256" key="7">
    <source>
        <dbReference type="ARBA" id="ARBA00023136"/>
    </source>
</evidence>
<keyword evidence="11" id="KW-1185">Reference proteome</keyword>
<accession>D2BF41</accession>
<feature type="transmembrane region" description="Helical" evidence="9">
    <location>
        <begin position="153"/>
        <end position="172"/>
    </location>
</feature>
<evidence type="ECO:0000256" key="4">
    <source>
        <dbReference type="ARBA" id="ARBA00022475"/>
    </source>
</evidence>
<evidence type="ECO:0000256" key="1">
    <source>
        <dbReference type="ARBA" id="ARBA00004651"/>
    </source>
</evidence>
<dbReference type="HOGENOM" id="CLU_013016_1_1_11"/>
<evidence type="ECO:0000313" key="11">
    <source>
        <dbReference type="Proteomes" id="UP000002029"/>
    </source>
</evidence>
<dbReference type="CDD" id="cd06550">
    <property type="entry name" value="TM_ABC_iron-siderophores_like"/>
    <property type="match status" value="1"/>
</dbReference>
<dbReference type="PANTHER" id="PTHR30472">
    <property type="entry name" value="FERRIC ENTEROBACTIN TRANSPORT SYSTEM PERMEASE PROTEIN"/>
    <property type="match status" value="1"/>
</dbReference>
<dbReference type="OrthoDB" id="4455417at2"/>
<comment type="subcellular location">
    <subcellularLocation>
        <location evidence="1">Cell membrane</location>
        <topology evidence="1">Multi-pass membrane protein</topology>
    </subcellularLocation>
</comment>
<dbReference type="eggNOG" id="COG4779">
    <property type="taxonomic scope" value="Bacteria"/>
</dbReference>
<name>D2BF41_STRRD</name>
<evidence type="ECO:0000256" key="2">
    <source>
        <dbReference type="ARBA" id="ARBA00007935"/>
    </source>
</evidence>
<feature type="transmembrane region" description="Helical" evidence="9">
    <location>
        <begin position="98"/>
        <end position="116"/>
    </location>
</feature>
<dbReference type="Proteomes" id="UP000002029">
    <property type="component" value="Chromosome"/>
</dbReference>
<dbReference type="GO" id="GO:0005886">
    <property type="term" value="C:plasma membrane"/>
    <property type="evidence" value="ECO:0007669"/>
    <property type="project" value="UniProtKB-SubCell"/>
</dbReference>
<dbReference type="STRING" id="479432.Sros_3466"/>
<feature type="transmembrane region" description="Helical" evidence="9">
    <location>
        <begin position="179"/>
        <end position="197"/>
    </location>
</feature>